<dbReference type="SMART" id="SM00448">
    <property type="entry name" value="REC"/>
    <property type="match status" value="1"/>
</dbReference>
<evidence type="ECO:0000259" key="11">
    <source>
        <dbReference type="PROSITE" id="PS50109"/>
    </source>
</evidence>
<dbReference type="Gene3D" id="1.20.5.1930">
    <property type="match status" value="1"/>
</dbReference>
<dbReference type="CDD" id="cd16917">
    <property type="entry name" value="HATPase_UhpB-NarQ-NarX-like"/>
    <property type="match status" value="1"/>
</dbReference>
<dbReference type="Proteomes" id="UP000268469">
    <property type="component" value="Unassembled WGS sequence"/>
</dbReference>
<evidence type="ECO:0000256" key="4">
    <source>
        <dbReference type="ARBA" id="ARBA00022679"/>
    </source>
</evidence>
<dbReference type="SMART" id="SM00086">
    <property type="entry name" value="PAC"/>
    <property type="match status" value="1"/>
</dbReference>
<feature type="domain" description="PAS" evidence="13">
    <location>
        <begin position="297"/>
        <end position="351"/>
    </location>
</feature>
<dbReference type="PANTHER" id="PTHR24421:SF10">
    <property type="entry name" value="NITRATE_NITRITE SENSOR PROTEIN NARQ"/>
    <property type="match status" value="1"/>
</dbReference>
<dbReference type="InterPro" id="IPR005467">
    <property type="entry name" value="His_kinase_dom"/>
</dbReference>
<evidence type="ECO:0000259" key="14">
    <source>
        <dbReference type="PROSITE" id="PS50113"/>
    </source>
</evidence>
<dbReference type="GO" id="GO:0046983">
    <property type="term" value="F:protein dimerization activity"/>
    <property type="evidence" value="ECO:0007669"/>
    <property type="project" value="InterPro"/>
</dbReference>
<dbReference type="InterPro" id="IPR001789">
    <property type="entry name" value="Sig_transdc_resp-reg_receiver"/>
</dbReference>
<evidence type="ECO:0000256" key="5">
    <source>
        <dbReference type="ARBA" id="ARBA00022741"/>
    </source>
</evidence>
<dbReference type="GO" id="GO:0000155">
    <property type="term" value="F:phosphorelay sensor kinase activity"/>
    <property type="evidence" value="ECO:0007669"/>
    <property type="project" value="InterPro"/>
</dbReference>
<keyword evidence="7" id="KW-0067">ATP-binding</keyword>
<dbReference type="SUPFAM" id="SSF52172">
    <property type="entry name" value="CheY-like"/>
    <property type="match status" value="1"/>
</dbReference>
<evidence type="ECO:0000256" key="6">
    <source>
        <dbReference type="ARBA" id="ARBA00022777"/>
    </source>
</evidence>
<evidence type="ECO:0000256" key="9">
    <source>
        <dbReference type="PROSITE-ProRule" id="PRU00169"/>
    </source>
</evidence>
<accession>A0A660SJ47</accession>
<protein>
    <recommendedName>
        <fullName evidence="2">histidine kinase</fullName>
        <ecNumber evidence="2">2.7.13.3</ecNumber>
    </recommendedName>
</protein>
<evidence type="ECO:0000313" key="16">
    <source>
        <dbReference type="Proteomes" id="UP000268469"/>
    </source>
</evidence>
<dbReference type="EMBL" id="QNBE01000026">
    <property type="protein sequence ID" value="RKX70814.1"/>
    <property type="molecule type" value="Genomic_DNA"/>
</dbReference>
<dbReference type="Gene3D" id="3.40.50.2300">
    <property type="match status" value="1"/>
</dbReference>
<dbReference type="SUPFAM" id="SSF55874">
    <property type="entry name" value="ATPase domain of HSP90 chaperone/DNA topoisomerase II/histidine kinase"/>
    <property type="match status" value="1"/>
</dbReference>
<dbReference type="PROSITE" id="PS50112">
    <property type="entry name" value="PAS"/>
    <property type="match status" value="2"/>
</dbReference>
<dbReference type="PANTHER" id="PTHR24421">
    <property type="entry name" value="NITRATE/NITRITE SENSOR PROTEIN NARX-RELATED"/>
    <property type="match status" value="1"/>
</dbReference>
<sequence>MRLLRRSSSRIIGEESSVTPRKGRGLPFGSISPLRAVRVAKRFTILIVDDEPNDRALVIRILEKEFREDLKVIEVFDPRGLERAIREKQFDLVITDYRLRWSNGIEILKLIKAYFPDCPVIMNTGSGSEEIAVEAMKIGLDDYVIKSYRHLSRLPVAVREALKKYERIKKANEVERRYRELVENIAEVIYSTDREGIITYISPAVKNFGYEPEEVIGHHFAKLTYEKDTPLVERQFEKVRSGDNTPEEFRILTKSQAVRWVRSSLRPIFRNGKLIGLYGILTDVTEPKKIQELLSRGKKEWEATFDAITDPIMIVNRDYTIQRVNYAFIRRLKLNFSDVIGKPCYQIVHPEGKRPLNCPLKGPSHSYPAIVTLGGLNLPGSYLCSIYVLDFEGEELFIHYFRDITKEKEAEEMLRKLNWKILKAQEEERKKIAQELHDQLAQDLAYLRLNVSRLRGSYPERDQELFVKLMDLVDNLIEKIRRISYQLRPVALERFGLATALEKLAEEFTKTSEIKCRIDLQIDDDQIPRRVVLPAYRIIAEALTNVIKHAKATEVVIQIQREDDRVVFNIIDNGIGIQRGIELQSLGLLGMLERARSVGGDLQIGPGPICGTVVTALLPCHD</sequence>
<evidence type="ECO:0000256" key="8">
    <source>
        <dbReference type="ARBA" id="ARBA00023012"/>
    </source>
</evidence>
<dbReference type="PROSITE" id="PS50110">
    <property type="entry name" value="RESPONSE_REGULATORY"/>
    <property type="match status" value="1"/>
</dbReference>
<organism evidence="15 16">
    <name type="scientific">candidate division WOR-3 bacterium</name>
    <dbReference type="NCBI Taxonomy" id="2052148"/>
    <lineage>
        <taxon>Bacteria</taxon>
        <taxon>Bacteria division WOR-3</taxon>
    </lineage>
</organism>
<dbReference type="Gene3D" id="3.30.450.20">
    <property type="entry name" value="PAS domain"/>
    <property type="match status" value="2"/>
</dbReference>
<keyword evidence="4" id="KW-0808">Transferase</keyword>
<keyword evidence="6" id="KW-0418">Kinase</keyword>
<dbReference type="InterPro" id="IPR013656">
    <property type="entry name" value="PAS_4"/>
</dbReference>
<dbReference type="Pfam" id="PF13426">
    <property type="entry name" value="PAS_9"/>
    <property type="match status" value="1"/>
</dbReference>
<evidence type="ECO:0000259" key="13">
    <source>
        <dbReference type="PROSITE" id="PS50112"/>
    </source>
</evidence>
<dbReference type="InterPro" id="IPR000014">
    <property type="entry name" value="PAS"/>
</dbReference>
<dbReference type="SMART" id="SM00091">
    <property type="entry name" value="PAS"/>
    <property type="match status" value="2"/>
</dbReference>
<proteinExistence type="predicted"/>
<keyword evidence="8" id="KW-0902">Two-component regulatory system</keyword>
<dbReference type="CDD" id="cd00130">
    <property type="entry name" value="PAS"/>
    <property type="match status" value="1"/>
</dbReference>
<dbReference type="PROSITE" id="PS50113">
    <property type="entry name" value="PAC"/>
    <property type="match status" value="1"/>
</dbReference>
<dbReference type="PROSITE" id="PS50109">
    <property type="entry name" value="HIS_KIN"/>
    <property type="match status" value="1"/>
</dbReference>
<dbReference type="CDD" id="cd00156">
    <property type="entry name" value="REC"/>
    <property type="match status" value="1"/>
</dbReference>
<dbReference type="InterPro" id="IPR011712">
    <property type="entry name" value="Sig_transdc_His_kin_sub3_dim/P"/>
</dbReference>
<dbReference type="Pfam" id="PF00072">
    <property type="entry name" value="Response_reg"/>
    <property type="match status" value="1"/>
</dbReference>
<feature type="coiled-coil region" evidence="10">
    <location>
        <begin position="407"/>
        <end position="443"/>
    </location>
</feature>
<reference evidence="15 16" key="1">
    <citation type="submission" date="2018-06" db="EMBL/GenBank/DDBJ databases">
        <title>Extensive metabolic versatility and redundancy in microbially diverse, dynamic hydrothermal sediments.</title>
        <authorList>
            <person name="Dombrowski N."/>
            <person name="Teske A."/>
            <person name="Baker B.J."/>
        </authorList>
    </citation>
    <scope>NUCLEOTIDE SEQUENCE [LARGE SCALE GENOMIC DNA]</scope>
    <source>
        <strain evidence="15">B36_G15</strain>
    </source>
</reference>
<dbReference type="Gene3D" id="3.30.565.10">
    <property type="entry name" value="Histidine kinase-like ATPase, C-terminal domain"/>
    <property type="match status" value="1"/>
</dbReference>
<dbReference type="InterPro" id="IPR035965">
    <property type="entry name" value="PAS-like_dom_sf"/>
</dbReference>
<feature type="domain" description="Histidine kinase" evidence="11">
    <location>
        <begin position="435"/>
        <end position="622"/>
    </location>
</feature>
<evidence type="ECO:0000256" key="2">
    <source>
        <dbReference type="ARBA" id="ARBA00012438"/>
    </source>
</evidence>
<dbReference type="GO" id="GO:0016020">
    <property type="term" value="C:membrane"/>
    <property type="evidence" value="ECO:0007669"/>
    <property type="project" value="InterPro"/>
</dbReference>
<dbReference type="InterPro" id="IPR003594">
    <property type="entry name" value="HATPase_dom"/>
</dbReference>
<dbReference type="SMART" id="SM00387">
    <property type="entry name" value="HATPase_c"/>
    <property type="match status" value="1"/>
</dbReference>
<evidence type="ECO:0000256" key="7">
    <source>
        <dbReference type="ARBA" id="ARBA00022840"/>
    </source>
</evidence>
<dbReference type="InterPro" id="IPR001610">
    <property type="entry name" value="PAC"/>
</dbReference>
<dbReference type="SUPFAM" id="SSF55785">
    <property type="entry name" value="PYP-like sensor domain (PAS domain)"/>
    <property type="match status" value="2"/>
</dbReference>
<keyword evidence="5" id="KW-0547">Nucleotide-binding</keyword>
<dbReference type="InterPro" id="IPR050482">
    <property type="entry name" value="Sensor_HK_TwoCompSys"/>
</dbReference>
<evidence type="ECO:0000313" key="15">
    <source>
        <dbReference type="EMBL" id="RKX70814.1"/>
    </source>
</evidence>
<gene>
    <name evidence="15" type="ORF">DRP53_03690</name>
</gene>
<feature type="domain" description="Response regulatory" evidence="12">
    <location>
        <begin position="44"/>
        <end position="161"/>
    </location>
</feature>
<dbReference type="EC" id="2.7.13.3" evidence="2"/>
<dbReference type="InterPro" id="IPR000700">
    <property type="entry name" value="PAS-assoc_C"/>
</dbReference>
<dbReference type="InterPro" id="IPR011006">
    <property type="entry name" value="CheY-like_superfamily"/>
</dbReference>
<evidence type="ECO:0000256" key="3">
    <source>
        <dbReference type="ARBA" id="ARBA00022553"/>
    </source>
</evidence>
<dbReference type="Pfam" id="PF02518">
    <property type="entry name" value="HATPase_c"/>
    <property type="match status" value="1"/>
</dbReference>
<keyword evidence="10" id="KW-0175">Coiled coil</keyword>
<dbReference type="Pfam" id="PF08448">
    <property type="entry name" value="PAS_4"/>
    <property type="match status" value="1"/>
</dbReference>
<evidence type="ECO:0000259" key="12">
    <source>
        <dbReference type="PROSITE" id="PS50110"/>
    </source>
</evidence>
<dbReference type="AlphaFoldDB" id="A0A660SJ47"/>
<comment type="caution">
    <text evidence="15">The sequence shown here is derived from an EMBL/GenBank/DDBJ whole genome shotgun (WGS) entry which is preliminary data.</text>
</comment>
<dbReference type="InterPro" id="IPR036890">
    <property type="entry name" value="HATPase_C_sf"/>
</dbReference>
<feature type="domain" description="PAS" evidence="13">
    <location>
        <begin position="174"/>
        <end position="243"/>
    </location>
</feature>
<keyword evidence="3 9" id="KW-0597">Phosphoprotein</keyword>
<feature type="modified residue" description="4-aspartylphosphate" evidence="9">
    <location>
        <position position="96"/>
    </location>
</feature>
<feature type="domain" description="PAC" evidence="14">
    <location>
        <begin position="245"/>
        <end position="296"/>
    </location>
</feature>
<evidence type="ECO:0000256" key="10">
    <source>
        <dbReference type="SAM" id="Coils"/>
    </source>
</evidence>
<comment type="catalytic activity">
    <reaction evidence="1">
        <text>ATP + protein L-histidine = ADP + protein N-phospho-L-histidine.</text>
        <dbReference type="EC" id="2.7.13.3"/>
    </reaction>
</comment>
<dbReference type="NCBIfam" id="TIGR00229">
    <property type="entry name" value="sensory_box"/>
    <property type="match status" value="1"/>
</dbReference>
<name>A0A660SJ47_UNCW3</name>
<dbReference type="Pfam" id="PF07730">
    <property type="entry name" value="HisKA_3"/>
    <property type="match status" value="1"/>
</dbReference>
<dbReference type="GO" id="GO:0005524">
    <property type="term" value="F:ATP binding"/>
    <property type="evidence" value="ECO:0007669"/>
    <property type="project" value="UniProtKB-KW"/>
</dbReference>
<evidence type="ECO:0000256" key="1">
    <source>
        <dbReference type="ARBA" id="ARBA00000085"/>
    </source>
</evidence>